<dbReference type="InterPro" id="IPR050679">
    <property type="entry name" value="Bact_HTH_transcr_reg"/>
</dbReference>
<dbReference type="Pfam" id="PF00392">
    <property type="entry name" value="GntR"/>
    <property type="match status" value="1"/>
</dbReference>
<evidence type="ECO:0000256" key="1">
    <source>
        <dbReference type="ARBA" id="ARBA00023015"/>
    </source>
</evidence>
<dbReference type="Pfam" id="PF07702">
    <property type="entry name" value="UTRA"/>
    <property type="match status" value="1"/>
</dbReference>
<dbReference type="PANTHER" id="PTHR44846">
    <property type="entry name" value="MANNOSYL-D-GLYCERATE TRANSPORT/METABOLISM SYSTEM REPRESSOR MNGR-RELATED"/>
    <property type="match status" value="1"/>
</dbReference>
<dbReference type="InterPro" id="IPR000524">
    <property type="entry name" value="Tscrpt_reg_HTH_GntR"/>
</dbReference>
<sequence>MSDPRSRQVAAELAEEIRTLPKGTRVPSEHQLMARFGVSRSTARSALQQLEHPYLVRRSQGAGTFVHRRLDYVISRNRRPSLHHQLDESGSRARTFVLSVRREQPPPEVRELLGGTGPLTRLERLAYLDDEVVTFLQEWFADDVVPHLEVGMNVIDSVEELLRGLRFSPVRSWCRVTVDVPPDRVCDRLELDHGSHAWSVDSLNLDQETGRPLFVSCNWTRIDLIRFVCEL</sequence>
<dbReference type="SMART" id="SM00866">
    <property type="entry name" value="UTRA"/>
    <property type="match status" value="1"/>
</dbReference>
<dbReference type="GO" id="GO:0045892">
    <property type="term" value="P:negative regulation of DNA-templated transcription"/>
    <property type="evidence" value="ECO:0007669"/>
    <property type="project" value="TreeGrafter"/>
</dbReference>
<dbReference type="PRINTS" id="PR00035">
    <property type="entry name" value="HTHGNTR"/>
</dbReference>
<evidence type="ECO:0000313" key="5">
    <source>
        <dbReference type="Proteomes" id="UP000215896"/>
    </source>
</evidence>
<gene>
    <name evidence="4" type="ORF">CGZ94_13425</name>
</gene>
<dbReference type="SMART" id="SM00345">
    <property type="entry name" value="HTH_GNTR"/>
    <property type="match status" value="1"/>
</dbReference>
<dbReference type="RefSeq" id="WP_094405924.1">
    <property type="nucleotide sequence ID" value="NZ_NMVO01000014.1"/>
</dbReference>
<evidence type="ECO:0000256" key="3">
    <source>
        <dbReference type="ARBA" id="ARBA00023163"/>
    </source>
</evidence>
<dbReference type="InterPro" id="IPR036388">
    <property type="entry name" value="WH-like_DNA-bd_sf"/>
</dbReference>
<dbReference type="SUPFAM" id="SSF64288">
    <property type="entry name" value="Chorismate lyase-like"/>
    <property type="match status" value="1"/>
</dbReference>
<accession>A0A255GEF7</accession>
<reference evidence="4 5" key="1">
    <citation type="submission" date="2017-07" db="EMBL/GenBank/DDBJ databases">
        <title>Draft whole genome sequences of clinical Proprionibacteriaceae strains.</title>
        <authorList>
            <person name="Bernier A.-M."/>
            <person name="Bernard K."/>
            <person name="Domingo M.-C."/>
        </authorList>
    </citation>
    <scope>NUCLEOTIDE SEQUENCE [LARGE SCALE GENOMIC DNA]</scope>
    <source>
        <strain evidence="4 5">NML 030167</strain>
    </source>
</reference>
<keyword evidence="2" id="KW-0238">DNA-binding</keyword>
<dbReference type="CDD" id="cd07377">
    <property type="entry name" value="WHTH_GntR"/>
    <property type="match status" value="1"/>
</dbReference>
<dbReference type="OrthoDB" id="3252280at2"/>
<protein>
    <submittedName>
        <fullName evidence="4">Phosphonate metabolism protein PhnF</fullName>
    </submittedName>
</protein>
<dbReference type="Gene3D" id="3.40.1410.10">
    <property type="entry name" value="Chorismate lyase-like"/>
    <property type="match status" value="1"/>
</dbReference>
<dbReference type="InterPro" id="IPR036390">
    <property type="entry name" value="WH_DNA-bd_sf"/>
</dbReference>
<dbReference type="GO" id="GO:0003700">
    <property type="term" value="F:DNA-binding transcription factor activity"/>
    <property type="evidence" value="ECO:0007669"/>
    <property type="project" value="InterPro"/>
</dbReference>
<dbReference type="PANTHER" id="PTHR44846:SF1">
    <property type="entry name" value="MANNOSYL-D-GLYCERATE TRANSPORT_METABOLISM SYSTEM REPRESSOR MNGR-RELATED"/>
    <property type="match status" value="1"/>
</dbReference>
<evidence type="ECO:0000313" key="4">
    <source>
        <dbReference type="EMBL" id="OYO12886.1"/>
    </source>
</evidence>
<comment type="caution">
    <text evidence="4">The sequence shown here is derived from an EMBL/GenBank/DDBJ whole genome shotgun (WGS) entry which is preliminary data.</text>
</comment>
<organism evidence="4 5">
    <name type="scientific">Enemella evansiae</name>
    <dbReference type="NCBI Taxonomy" id="2016499"/>
    <lineage>
        <taxon>Bacteria</taxon>
        <taxon>Bacillati</taxon>
        <taxon>Actinomycetota</taxon>
        <taxon>Actinomycetes</taxon>
        <taxon>Propionibacteriales</taxon>
        <taxon>Propionibacteriaceae</taxon>
        <taxon>Enemella</taxon>
    </lineage>
</organism>
<keyword evidence="3" id="KW-0804">Transcription</keyword>
<evidence type="ECO:0000256" key="2">
    <source>
        <dbReference type="ARBA" id="ARBA00023125"/>
    </source>
</evidence>
<proteinExistence type="predicted"/>
<dbReference type="AlphaFoldDB" id="A0A255GEF7"/>
<dbReference type="SUPFAM" id="SSF46785">
    <property type="entry name" value="Winged helix' DNA-binding domain"/>
    <property type="match status" value="1"/>
</dbReference>
<dbReference type="EMBL" id="NMVO01000014">
    <property type="protein sequence ID" value="OYO12886.1"/>
    <property type="molecule type" value="Genomic_DNA"/>
</dbReference>
<dbReference type="GO" id="GO:0003677">
    <property type="term" value="F:DNA binding"/>
    <property type="evidence" value="ECO:0007669"/>
    <property type="project" value="UniProtKB-KW"/>
</dbReference>
<dbReference type="Proteomes" id="UP000215896">
    <property type="component" value="Unassembled WGS sequence"/>
</dbReference>
<dbReference type="InterPro" id="IPR011663">
    <property type="entry name" value="UTRA"/>
</dbReference>
<dbReference type="Gene3D" id="1.10.10.10">
    <property type="entry name" value="Winged helix-like DNA-binding domain superfamily/Winged helix DNA-binding domain"/>
    <property type="match status" value="1"/>
</dbReference>
<keyword evidence="5" id="KW-1185">Reference proteome</keyword>
<accession>A0A4R6LSL3</accession>
<dbReference type="PROSITE" id="PS50949">
    <property type="entry name" value="HTH_GNTR"/>
    <property type="match status" value="1"/>
</dbReference>
<dbReference type="InterPro" id="IPR028978">
    <property type="entry name" value="Chorismate_lyase_/UTRA_dom_sf"/>
</dbReference>
<keyword evidence="1" id="KW-0805">Transcription regulation</keyword>
<name>A0A255GEF7_9ACTN</name>